<evidence type="ECO:0000256" key="3">
    <source>
        <dbReference type="ARBA" id="ARBA00023155"/>
    </source>
</evidence>
<dbReference type="InterPro" id="IPR051775">
    <property type="entry name" value="Homeobox_domain"/>
</dbReference>
<dbReference type="SMART" id="SM00389">
    <property type="entry name" value="HOX"/>
    <property type="match status" value="1"/>
</dbReference>
<dbReference type="GO" id="GO:0000976">
    <property type="term" value="F:transcription cis-regulatory region binding"/>
    <property type="evidence" value="ECO:0007669"/>
    <property type="project" value="TreeGrafter"/>
</dbReference>
<dbReference type="InterPro" id="IPR001356">
    <property type="entry name" value="HD"/>
</dbReference>
<dbReference type="AlphaFoldDB" id="A0A7I8VJW5"/>
<keyword evidence="4 5" id="KW-0539">Nucleus</keyword>
<dbReference type="PROSITE" id="PS50071">
    <property type="entry name" value="HOMEOBOX_2"/>
    <property type="match status" value="1"/>
</dbReference>
<keyword evidence="3 5" id="KW-0371">Homeobox</keyword>
<accession>A0A7I8VJW5</accession>
<name>A0A7I8VJW5_9ANNE</name>
<evidence type="ECO:0000256" key="4">
    <source>
        <dbReference type="ARBA" id="ARBA00023242"/>
    </source>
</evidence>
<protein>
    <recommendedName>
        <fullName evidence="7">Homeobox domain-containing protein</fullName>
    </recommendedName>
</protein>
<comment type="caution">
    <text evidence="8">The sequence shown here is derived from an EMBL/GenBank/DDBJ whole genome shotgun (WGS) entry which is preliminary data.</text>
</comment>
<reference evidence="8 9" key="1">
    <citation type="submission" date="2020-08" db="EMBL/GenBank/DDBJ databases">
        <authorList>
            <person name="Hejnol A."/>
        </authorList>
    </citation>
    <scope>NUCLEOTIDE SEQUENCE [LARGE SCALE GENOMIC DNA]</scope>
</reference>
<dbReference type="OrthoDB" id="6097457at2759"/>
<dbReference type="PROSITE" id="PS00027">
    <property type="entry name" value="HOMEOBOX_1"/>
    <property type="match status" value="1"/>
</dbReference>
<dbReference type="Gene3D" id="1.10.10.60">
    <property type="entry name" value="Homeodomain-like"/>
    <property type="match status" value="1"/>
</dbReference>
<evidence type="ECO:0000256" key="1">
    <source>
        <dbReference type="ARBA" id="ARBA00004123"/>
    </source>
</evidence>
<dbReference type="CDD" id="cd00086">
    <property type="entry name" value="homeodomain"/>
    <property type="match status" value="1"/>
</dbReference>
<dbReference type="PANTHER" id="PTHR24323:SF7">
    <property type="entry name" value="HOMEOBOX DOMAIN-CONTAINING PROTEIN"/>
    <property type="match status" value="1"/>
</dbReference>
<comment type="subcellular location">
    <subcellularLocation>
        <location evidence="1 5 6">Nucleus</location>
    </subcellularLocation>
</comment>
<sequence length="109" mass="13356">MQDKRDIVNFHDVLSLAESYRVEGERRVKSRTVYTTHQLQILEEEFSKCHYPPPRIIELLAIELDIPHKKIKVWFQNKRARCRRKLIEERKRKERESLVYKYIPKSVYN</sequence>
<dbReference type="InterPro" id="IPR017970">
    <property type="entry name" value="Homeobox_CS"/>
</dbReference>
<evidence type="ECO:0000313" key="9">
    <source>
        <dbReference type="Proteomes" id="UP000549394"/>
    </source>
</evidence>
<evidence type="ECO:0000259" key="7">
    <source>
        <dbReference type="PROSITE" id="PS50071"/>
    </source>
</evidence>
<evidence type="ECO:0000256" key="6">
    <source>
        <dbReference type="RuleBase" id="RU000682"/>
    </source>
</evidence>
<organism evidence="8 9">
    <name type="scientific">Dimorphilus gyrociliatus</name>
    <dbReference type="NCBI Taxonomy" id="2664684"/>
    <lineage>
        <taxon>Eukaryota</taxon>
        <taxon>Metazoa</taxon>
        <taxon>Spiralia</taxon>
        <taxon>Lophotrochozoa</taxon>
        <taxon>Annelida</taxon>
        <taxon>Polychaeta</taxon>
        <taxon>Polychaeta incertae sedis</taxon>
        <taxon>Dinophilidae</taxon>
        <taxon>Dimorphilus</taxon>
    </lineage>
</organism>
<proteinExistence type="predicted"/>
<evidence type="ECO:0000313" key="8">
    <source>
        <dbReference type="EMBL" id="CAD5114860.1"/>
    </source>
</evidence>
<dbReference type="GO" id="GO:0000981">
    <property type="term" value="F:DNA-binding transcription factor activity, RNA polymerase II-specific"/>
    <property type="evidence" value="ECO:0007669"/>
    <property type="project" value="InterPro"/>
</dbReference>
<keyword evidence="2 5" id="KW-0238">DNA-binding</keyword>
<dbReference type="EMBL" id="CAJFCJ010000005">
    <property type="protein sequence ID" value="CAD5114860.1"/>
    <property type="molecule type" value="Genomic_DNA"/>
</dbReference>
<dbReference type="Pfam" id="PF00046">
    <property type="entry name" value="Homeodomain"/>
    <property type="match status" value="1"/>
</dbReference>
<dbReference type="SUPFAM" id="SSF46689">
    <property type="entry name" value="Homeodomain-like"/>
    <property type="match status" value="1"/>
</dbReference>
<dbReference type="PANTHER" id="PTHR24323">
    <property type="entry name" value="CEH-10 HOMEODOMAIN-CONTAINING HOMOLOG"/>
    <property type="match status" value="1"/>
</dbReference>
<dbReference type="InterPro" id="IPR009057">
    <property type="entry name" value="Homeodomain-like_sf"/>
</dbReference>
<feature type="DNA-binding region" description="Homeobox" evidence="5">
    <location>
        <begin position="27"/>
        <end position="86"/>
    </location>
</feature>
<dbReference type="Proteomes" id="UP000549394">
    <property type="component" value="Unassembled WGS sequence"/>
</dbReference>
<gene>
    <name evidence="8" type="ORF">DGYR_LOCUS3665</name>
</gene>
<evidence type="ECO:0000256" key="5">
    <source>
        <dbReference type="PROSITE-ProRule" id="PRU00108"/>
    </source>
</evidence>
<keyword evidence="9" id="KW-1185">Reference proteome</keyword>
<feature type="domain" description="Homeobox" evidence="7">
    <location>
        <begin position="25"/>
        <end position="85"/>
    </location>
</feature>
<evidence type="ECO:0000256" key="2">
    <source>
        <dbReference type="ARBA" id="ARBA00023125"/>
    </source>
</evidence>
<dbReference type="GO" id="GO:0005634">
    <property type="term" value="C:nucleus"/>
    <property type="evidence" value="ECO:0007669"/>
    <property type="project" value="UniProtKB-SubCell"/>
</dbReference>